<dbReference type="NCBIfam" id="TIGR02037">
    <property type="entry name" value="degP_htrA_DO"/>
    <property type="match status" value="1"/>
</dbReference>
<keyword evidence="10" id="KW-0574">Periplasm</keyword>
<dbReference type="EMBL" id="FOEG01000001">
    <property type="protein sequence ID" value="SEO51822.1"/>
    <property type="molecule type" value="Genomic_DNA"/>
</dbReference>
<feature type="binding site" evidence="16">
    <location>
        <position position="124"/>
    </location>
    <ligand>
        <name>substrate</name>
    </ligand>
</feature>
<evidence type="ECO:0000256" key="2">
    <source>
        <dbReference type="ARBA" id="ARBA00002610"/>
    </source>
</evidence>
<protein>
    <recommendedName>
        <fullName evidence="6">Probable periplasmic serine endoprotease DegP-like</fullName>
        <ecNumber evidence="5">3.4.21.107</ecNumber>
    </recommendedName>
    <alternativeName>
        <fullName evidence="14">Protease Do</fullName>
    </alternativeName>
</protein>
<feature type="signal peptide" evidence="18">
    <location>
        <begin position="1"/>
        <end position="37"/>
    </location>
</feature>
<dbReference type="PANTHER" id="PTHR22939:SF130">
    <property type="entry name" value="PERIPLASMIC SERINE ENDOPROTEASE DEGP-LIKE-RELATED"/>
    <property type="match status" value="1"/>
</dbReference>
<feature type="domain" description="PDZ" evidence="19">
    <location>
        <begin position="385"/>
        <end position="477"/>
    </location>
</feature>
<gene>
    <name evidence="20" type="ORF">SAMN04488052_101489</name>
</gene>
<dbReference type="AlphaFoldDB" id="A0A1H8QC83"/>
<evidence type="ECO:0000313" key="20">
    <source>
        <dbReference type="EMBL" id="SEO51822.1"/>
    </source>
</evidence>
<sequence>MESTGKQHMRQVMTRKFLVGLCSLTLMAALVASQAQARDRLPDFTGLVDQNSPAVVNISSTQSRERGERGGMGDLPEDHPFREFFDRFGGERGEGQQPPQPFDSESLGSGFIISSDGDIVTNYHVVQNADEVVVKLSDRRQYTAEVVGYDERSDLALLNIDAEDLPTVSIGSSTELSVGEWVLAIGSPFGFEHSVTAGIVSAKRRSLPQDNYVPFIQTDVAINPGNSGGPLFNLDGEVVGINSHIYSRSGGFMGLSFAIPVELAMDVIDQLRTDGRVARGWLGVLIQDVDRDLAESFGMDRPHGALVAQVTSDSPAADADLEAGDVIVRFEGQDIGTSSELPPMVGRMRADAEVTLEIIRDGEHREVTVTLGELPDEMAEREPPQQEMPEEPEPATEYFGMELRDLSEQDREERGIDQAGVLVERLTEGPAQQSGIRQGDVITMLDQQRVDSVETFESIAEGLEEGRVVPVLLMRNGSPRFLPLRLP</sequence>
<dbReference type="PANTHER" id="PTHR22939">
    <property type="entry name" value="SERINE PROTEASE FAMILY S1C HTRA-RELATED"/>
    <property type="match status" value="1"/>
</dbReference>
<keyword evidence="11" id="KW-0378">Hydrolase</keyword>
<evidence type="ECO:0000256" key="18">
    <source>
        <dbReference type="SAM" id="SignalP"/>
    </source>
</evidence>
<evidence type="ECO:0000256" key="3">
    <source>
        <dbReference type="ARBA" id="ARBA00004418"/>
    </source>
</evidence>
<feature type="binding site" evidence="16">
    <location>
        <begin position="225"/>
        <end position="227"/>
    </location>
    <ligand>
        <name>substrate</name>
    </ligand>
</feature>
<comment type="catalytic activity">
    <reaction evidence="1">
        <text>Acts on substrates that are at least partially unfolded. The cleavage site P1 residue is normally between a pair of hydrophobic residues, such as Val-|-Val.</text>
        <dbReference type="EC" id="3.4.21.107"/>
    </reaction>
</comment>
<feature type="compositionally biased region" description="Basic and acidic residues" evidence="17">
    <location>
        <begin position="63"/>
        <end position="94"/>
    </location>
</feature>
<evidence type="ECO:0000256" key="9">
    <source>
        <dbReference type="ARBA" id="ARBA00022737"/>
    </source>
</evidence>
<dbReference type="FunFam" id="2.40.10.120:FF:000007">
    <property type="entry name" value="Periplasmic serine endoprotease DegP-like"/>
    <property type="match status" value="1"/>
</dbReference>
<dbReference type="SUPFAM" id="SSF50156">
    <property type="entry name" value="PDZ domain-like"/>
    <property type="match status" value="2"/>
</dbReference>
<evidence type="ECO:0000256" key="5">
    <source>
        <dbReference type="ARBA" id="ARBA00013035"/>
    </source>
</evidence>
<evidence type="ECO:0000256" key="11">
    <source>
        <dbReference type="ARBA" id="ARBA00022801"/>
    </source>
</evidence>
<feature type="domain" description="PDZ" evidence="19">
    <location>
        <begin position="276"/>
        <end position="362"/>
    </location>
</feature>
<dbReference type="InterPro" id="IPR036034">
    <property type="entry name" value="PDZ_sf"/>
</dbReference>
<evidence type="ECO:0000256" key="6">
    <source>
        <dbReference type="ARBA" id="ARBA00013958"/>
    </source>
</evidence>
<evidence type="ECO:0000256" key="13">
    <source>
        <dbReference type="ARBA" id="ARBA00023016"/>
    </source>
</evidence>
<dbReference type="GO" id="GO:0006508">
    <property type="term" value="P:proteolysis"/>
    <property type="evidence" value="ECO:0007669"/>
    <property type="project" value="UniProtKB-KW"/>
</dbReference>
<evidence type="ECO:0000256" key="15">
    <source>
        <dbReference type="PIRSR" id="PIRSR611782-1"/>
    </source>
</evidence>
<dbReference type="EC" id="3.4.21.107" evidence="5"/>
<keyword evidence="13" id="KW-0346">Stress response</keyword>
<feature type="active site" description="Charge relay system" evidence="15">
    <location>
        <position position="124"/>
    </location>
</feature>
<evidence type="ECO:0000256" key="16">
    <source>
        <dbReference type="PIRSR" id="PIRSR611782-2"/>
    </source>
</evidence>
<keyword evidence="8 18" id="KW-0732">Signal</keyword>
<feature type="binding site" evidence="16">
    <location>
        <position position="154"/>
    </location>
    <ligand>
        <name>substrate</name>
    </ligand>
</feature>
<evidence type="ECO:0000256" key="8">
    <source>
        <dbReference type="ARBA" id="ARBA00022729"/>
    </source>
</evidence>
<evidence type="ECO:0000313" key="21">
    <source>
        <dbReference type="Proteomes" id="UP000199657"/>
    </source>
</evidence>
<keyword evidence="12" id="KW-0720">Serine protease</keyword>
<dbReference type="PRINTS" id="PR00834">
    <property type="entry name" value="PROTEASES2C"/>
</dbReference>
<dbReference type="Proteomes" id="UP000199657">
    <property type="component" value="Unassembled WGS sequence"/>
</dbReference>
<dbReference type="Pfam" id="PF13180">
    <property type="entry name" value="PDZ_2"/>
    <property type="match status" value="2"/>
</dbReference>
<evidence type="ECO:0000256" key="17">
    <source>
        <dbReference type="SAM" id="MobiDB-lite"/>
    </source>
</evidence>
<dbReference type="GO" id="GO:0042597">
    <property type="term" value="C:periplasmic space"/>
    <property type="evidence" value="ECO:0007669"/>
    <property type="project" value="UniProtKB-SubCell"/>
</dbReference>
<evidence type="ECO:0000256" key="4">
    <source>
        <dbReference type="ARBA" id="ARBA00010541"/>
    </source>
</evidence>
<dbReference type="InterPro" id="IPR009003">
    <property type="entry name" value="Peptidase_S1_PA"/>
</dbReference>
<evidence type="ECO:0000256" key="10">
    <source>
        <dbReference type="ARBA" id="ARBA00022764"/>
    </source>
</evidence>
<feature type="active site" description="Charge relay system" evidence="15">
    <location>
        <position position="227"/>
    </location>
</feature>
<keyword evidence="7 20" id="KW-0645">Protease</keyword>
<dbReference type="InterPro" id="IPR001478">
    <property type="entry name" value="PDZ"/>
</dbReference>
<reference evidence="20 21" key="1">
    <citation type="submission" date="2016-10" db="EMBL/GenBank/DDBJ databases">
        <authorList>
            <person name="de Groot N.N."/>
        </authorList>
    </citation>
    <scope>NUCLEOTIDE SEQUENCE [LARGE SCALE GENOMIC DNA]</scope>
    <source>
        <strain evidence="20 21">CGMCC 1.6291</strain>
    </source>
</reference>
<feature type="active site" description="Charge relay system" evidence="15">
    <location>
        <position position="154"/>
    </location>
</feature>
<evidence type="ECO:0000256" key="7">
    <source>
        <dbReference type="ARBA" id="ARBA00022670"/>
    </source>
</evidence>
<evidence type="ECO:0000259" key="19">
    <source>
        <dbReference type="PROSITE" id="PS50106"/>
    </source>
</evidence>
<dbReference type="InterPro" id="IPR011782">
    <property type="entry name" value="Pept_S1C_Do"/>
</dbReference>
<dbReference type="Pfam" id="PF13365">
    <property type="entry name" value="Trypsin_2"/>
    <property type="match status" value="1"/>
</dbReference>
<dbReference type="CDD" id="cd10839">
    <property type="entry name" value="cpPDZ1_DegP-like"/>
    <property type="match status" value="1"/>
</dbReference>
<organism evidence="20 21">
    <name type="scientific">Aquisalimonas asiatica</name>
    <dbReference type="NCBI Taxonomy" id="406100"/>
    <lineage>
        <taxon>Bacteria</taxon>
        <taxon>Pseudomonadati</taxon>
        <taxon>Pseudomonadota</taxon>
        <taxon>Gammaproteobacteria</taxon>
        <taxon>Chromatiales</taxon>
        <taxon>Ectothiorhodospiraceae</taxon>
        <taxon>Aquisalimonas</taxon>
    </lineage>
</organism>
<comment type="subcellular location">
    <subcellularLocation>
        <location evidence="3">Periplasm</location>
    </subcellularLocation>
</comment>
<accession>A0A1H8QC83</accession>
<dbReference type="SUPFAM" id="SSF50494">
    <property type="entry name" value="Trypsin-like serine proteases"/>
    <property type="match status" value="1"/>
</dbReference>
<dbReference type="GO" id="GO:0004252">
    <property type="term" value="F:serine-type endopeptidase activity"/>
    <property type="evidence" value="ECO:0007669"/>
    <property type="project" value="InterPro"/>
</dbReference>
<evidence type="ECO:0000256" key="14">
    <source>
        <dbReference type="ARBA" id="ARBA00032850"/>
    </source>
</evidence>
<dbReference type="Gene3D" id="2.30.42.10">
    <property type="match status" value="2"/>
</dbReference>
<keyword evidence="9" id="KW-0677">Repeat</keyword>
<proteinExistence type="inferred from homology"/>
<comment type="function">
    <text evidence="2">Might be efficient in the degradation of transiently denatured and unfolded proteins which accumulate in the periplasm following stress conditions.</text>
</comment>
<name>A0A1H8QC83_9GAMM</name>
<evidence type="ECO:0000256" key="1">
    <source>
        <dbReference type="ARBA" id="ARBA00001772"/>
    </source>
</evidence>
<feature type="chain" id="PRO_5038675659" description="Probable periplasmic serine endoprotease DegP-like" evidence="18">
    <location>
        <begin position="38"/>
        <end position="487"/>
    </location>
</feature>
<dbReference type="PROSITE" id="PS50106">
    <property type="entry name" value="PDZ"/>
    <property type="match status" value="2"/>
</dbReference>
<comment type="similarity">
    <text evidence="4">Belongs to the peptidase S1C family.</text>
</comment>
<dbReference type="InterPro" id="IPR001940">
    <property type="entry name" value="Peptidase_S1C"/>
</dbReference>
<feature type="region of interest" description="Disordered" evidence="17">
    <location>
        <begin position="55"/>
        <end position="107"/>
    </location>
</feature>
<dbReference type="STRING" id="406100.SAMN04488052_101489"/>
<dbReference type="Gene3D" id="2.40.10.120">
    <property type="match status" value="1"/>
</dbReference>
<dbReference type="SMART" id="SM00228">
    <property type="entry name" value="PDZ"/>
    <property type="match status" value="2"/>
</dbReference>
<evidence type="ECO:0000256" key="12">
    <source>
        <dbReference type="ARBA" id="ARBA00022825"/>
    </source>
</evidence>
<keyword evidence="21" id="KW-1185">Reference proteome</keyword>